<sequence length="89" mass="9966">EGSPTASSTYYHQLLCNQVERIFAQFDDCQIQAKGLTAHSSISREKVKVDAYFALPTDIFPLGISNHSRALCQSTKRSHDSVGSWLRSY</sequence>
<keyword evidence="2" id="KW-1185">Reference proteome</keyword>
<dbReference type="Proteomes" id="UP000276133">
    <property type="component" value="Unassembled WGS sequence"/>
</dbReference>
<dbReference type="EMBL" id="REGN01006721">
    <property type="protein sequence ID" value="RNA08498.1"/>
    <property type="molecule type" value="Genomic_DNA"/>
</dbReference>
<name>A0A3M7QC21_BRAPC</name>
<evidence type="ECO:0000313" key="2">
    <source>
        <dbReference type="Proteomes" id="UP000276133"/>
    </source>
</evidence>
<feature type="non-terminal residue" evidence="1">
    <location>
        <position position="1"/>
    </location>
</feature>
<evidence type="ECO:0000313" key="1">
    <source>
        <dbReference type="EMBL" id="RNA08498.1"/>
    </source>
</evidence>
<gene>
    <name evidence="1" type="ORF">BpHYR1_048233</name>
</gene>
<comment type="caution">
    <text evidence="1">The sequence shown here is derived from an EMBL/GenBank/DDBJ whole genome shotgun (WGS) entry which is preliminary data.</text>
</comment>
<reference evidence="1 2" key="1">
    <citation type="journal article" date="2018" name="Sci. Rep.">
        <title>Genomic signatures of local adaptation to the degree of environmental predictability in rotifers.</title>
        <authorList>
            <person name="Franch-Gras L."/>
            <person name="Hahn C."/>
            <person name="Garcia-Roger E.M."/>
            <person name="Carmona M.J."/>
            <person name="Serra M."/>
            <person name="Gomez A."/>
        </authorList>
    </citation>
    <scope>NUCLEOTIDE SEQUENCE [LARGE SCALE GENOMIC DNA]</scope>
    <source>
        <strain evidence="1">HYR1</strain>
    </source>
</reference>
<organism evidence="1 2">
    <name type="scientific">Brachionus plicatilis</name>
    <name type="common">Marine rotifer</name>
    <name type="synonym">Brachionus muelleri</name>
    <dbReference type="NCBI Taxonomy" id="10195"/>
    <lineage>
        <taxon>Eukaryota</taxon>
        <taxon>Metazoa</taxon>
        <taxon>Spiralia</taxon>
        <taxon>Gnathifera</taxon>
        <taxon>Rotifera</taxon>
        <taxon>Eurotatoria</taxon>
        <taxon>Monogononta</taxon>
        <taxon>Pseudotrocha</taxon>
        <taxon>Ploima</taxon>
        <taxon>Brachionidae</taxon>
        <taxon>Brachionus</taxon>
    </lineage>
</organism>
<dbReference type="AlphaFoldDB" id="A0A3M7QC21"/>
<protein>
    <submittedName>
        <fullName evidence="1">Uncharacterized protein</fullName>
    </submittedName>
</protein>
<proteinExistence type="predicted"/>
<accession>A0A3M7QC21</accession>